<dbReference type="STRING" id="48467.SAMN02745166_04864"/>
<dbReference type="SUPFAM" id="SSF51126">
    <property type="entry name" value="Pectin lyase-like"/>
    <property type="match status" value="2"/>
</dbReference>
<keyword evidence="1 2" id="KW-0732">Signal</keyword>
<dbReference type="SUPFAM" id="SSF103515">
    <property type="entry name" value="Autotransporter"/>
    <property type="match status" value="1"/>
</dbReference>
<dbReference type="InterPro" id="IPR013425">
    <property type="entry name" value="Autotrns_rpt"/>
</dbReference>
<evidence type="ECO:0000313" key="5">
    <source>
        <dbReference type="Proteomes" id="UP000190774"/>
    </source>
</evidence>
<feature type="chain" id="PRO_5010517434" evidence="2">
    <location>
        <begin position="22"/>
        <end position="1539"/>
    </location>
</feature>
<accession>A0A1T4Z244</accession>
<proteinExistence type="predicted"/>
<evidence type="ECO:0000313" key="4">
    <source>
        <dbReference type="EMBL" id="SKB08117.1"/>
    </source>
</evidence>
<gene>
    <name evidence="4" type="ORF">SAMN02745166_04864</name>
</gene>
<dbReference type="PROSITE" id="PS51208">
    <property type="entry name" value="AUTOTRANSPORTER"/>
    <property type="match status" value="1"/>
</dbReference>
<dbReference type="NCBIfam" id="TIGR02601">
    <property type="entry name" value="autotrns_rpt"/>
    <property type="match status" value="3"/>
</dbReference>
<evidence type="ECO:0000256" key="1">
    <source>
        <dbReference type="ARBA" id="ARBA00022729"/>
    </source>
</evidence>
<dbReference type="SMART" id="SM00869">
    <property type="entry name" value="Autotransporter"/>
    <property type="match status" value="1"/>
</dbReference>
<reference evidence="5" key="1">
    <citation type="submission" date="2017-02" db="EMBL/GenBank/DDBJ databases">
        <authorList>
            <person name="Varghese N."/>
            <person name="Submissions S."/>
        </authorList>
    </citation>
    <scope>NUCLEOTIDE SEQUENCE [LARGE SCALE GENOMIC DNA]</scope>
    <source>
        <strain evidence="5">ATCC 700200</strain>
    </source>
</reference>
<evidence type="ECO:0000259" key="3">
    <source>
        <dbReference type="PROSITE" id="PS51208"/>
    </source>
</evidence>
<dbReference type="Pfam" id="PF12951">
    <property type="entry name" value="PATR"/>
    <property type="match status" value="4"/>
</dbReference>
<dbReference type="Proteomes" id="UP000190774">
    <property type="component" value="Unassembled WGS sequence"/>
</dbReference>
<feature type="domain" description="Autotransporter" evidence="3">
    <location>
        <begin position="1258"/>
        <end position="1539"/>
    </location>
</feature>
<dbReference type="OrthoDB" id="200380at2"/>
<keyword evidence="5" id="KW-1185">Reference proteome</keyword>
<organism evidence="4 5">
    <name type="scientific">Prosthecobacter debontii</name>
    <dbReference type="NCBI Taxonomy" id="48467"/>
    <lineage>
        <taxon>Bacteria</taxon>
        <taxon>Pseudomonadati</taxon>
        <taxon>Verrucomicrobiota</taxon>
        <taxon>Verrucomicrobiia</taxon>
        <taxon>Verrucomicrobiales</taxon>
        <taxon>Verrucomicrobiaceae</taxon>
        <taxon>Prosthecobacter</taxon>
    </lineage>
</organism>
<dbReference type="EMBL" id="FUYE01000026">
    <property type="protein sequence ID" value="SKB08117.1"/>
    <property type="molecule type" value="Genomic_DNA"/>
</dbReference>
<protein>
    <submittedName>
        <fullName evidence="4">Autotransporter-associated beta strand repeat-containing protein</fullName>
    </submittedName>
</protein>
<dbReference type="InterPro" id="IPR005546">
    <property type="entry name" value="Autotransporte_beta"/>
</dbReference>
<dbReference type="InterPro" id="IPR011050">
    <property type="entry name" value="Pectin_lyase_fold/virulence"/>
</dbReference>
<dbReference type="Gene3D" id="2.40.128.130">
    <property type="entry name" value="Autotransporter beta-domain"/>
    <property type="match status" value="1"/>
</dbReference>
<sequence length="1539" mass="159152">MKIKVNLTISSLIFASTVGWATPPSGVEPGKVLTGNNTLNGYGRVIDGDDDTGYFVKSGTLTINNATLQNFVTKGGAGSGGGAGLGGAIFVNSDATVILNNVSIIGNSAIGGKGGYGSGQGTLNGFSKSSLGSSYYGHSYGHGGGYGGNSWGDFGFGGEDDEKGGFGGGVGSEYYRREGGEGGSGYGGGIFVRDDGTLIIKGNATFGDNFVKGGDGERGGYHSYSGDAGDAAGTDLFMMKGSTVLLDAGEGNTITFNGNGYGSSIADDSKASINDTSIASGNGAGLTIKSGLVIFNGKNTYTGQTKISGGVLQAQDGYGIHANSNIRLDGGVLQSSGTFSRWVGEQSNRIQWTGSGGFAAAGGDLTVRLNNGQELEWSRNNFVSGDNSLIFGSTSATHKVYFVNSIDLNDRDRSIKVKANEDNSNWAVLTGKLSDGGLIVGDSQHTGVLVLTNRNTYRDGTTIKGGTLALKDSGTLYERGDVKVYSGAHFDISMSGNQKIGELSGYGTVHLGQYNLTVNHDCDTTFAGIIKDGGLGDGEGGSFTKKGHGNLTLSGHSTYTGKTHLDEGSITLTGSLLSKEIKIDECTVFNNKSGGFSALAAVTNDGTLNLDESDTLTSLVNTGTINGHCATLTAETYALNDGSVINANLGTGEVTANGAVKLNGTSDAETFKVESGTTTLGSAERLNDEVDLTIEANAKMILGGSETIGSLFGAGSLVTDTDFCRTTTLTVDDGEFSGVISGGADLVKVSEGELVLTGANTFTGSTKVKGGTLEISGEGSLASDYIKVYSNGTLEVFNGGLACDATLKNEGLVNIDEADVKIASYISCDGTLDGTATLTANTYTLNNNSVVNANIGTGTVTVTGDVWLNGTSDAETVTINADSNLWLGAAERINDEATVNVYGVLTLGGIETIKYLNGTGKVDIQGYKLIVTEGGDYSGTVDAEATEFIKEGLGTLKLNGKTETLNVLIDEGVLQLGENGELIATGDAKLDIVGSITVKGGAKLVLDPASLLSYALLNGAGTVDAVNFTNAEDSKVGGTLSFTGNFTNNGVFAPGNSPGITNIALNYVENAQLELELGGRAGPGIDPNGWDQVRVGGTVTLNPTSELLVSSYNGFSPRRGDVFQVISDAAGDPIRVNGLFGSVLFDVDGAGGSTPTNNAAILFDVATGQLNATGLNARNSKFSDLGDTDNQRRAARALFRNALVGPNQIDSATTGGRLALQIVDAAGSPDGDLERYTPEYYGAMADYAFAGDRSISHSIQDRVSLFAPLSAGDMKRGAVFAGFAFNDTANVEDADITRRDYFVGGDIVAAQNFSIGAALLMNEGSISSHQGTADIEGIGGLLYGRYEMKGFAFWGTFSYTNYDFDASRDTVNGDVNGSTNADGISGLIGVGYKGWNVGPVSLAPRASLIYSYFTMDGFSELGAIDALSNSGYDASILTSELSLSALWSKEIAGHTLSVEVVGGLEADLARSQEGSQMQVVSSPGIEYNMLYEDRDRVRGVGRLNIGYDVWKNGMIYGGYEGRTGEGGNHLFRLGMRVNF</sequence>
<dbReference type="InterPro" id="IPR036709">
    <property type="entry name" value="Autotransporte_beta_dom_sf"/>
</dbReference>
<evidence type="ECO:0000256" key="2">
    <source>
        <dbReference type="SAM" id="SignalP"/>
    </source>
</evidence>
<dbReference type="Pfam" id="PF03797">
    <property type="entry name" value="Autotransporter"/>
    <property type="match status" value="1"/>
</dbReference>
<name>A0A1T4Z244_9BACT</name>
<feature type="signal peptide" evidence="2">
    <location>
        <begin position="1"/>
        <end position="21"/>
    </location>
</feature>